<dbReference type="NCBIfam" id="NF004162">
    <property type="entry name" value="PRK05627.1-5"/>
    <property type="match status" value="1"/>
</dbReference>
<dbReference type="GO" id="GO:0008531">
    <property type="term" value="F:riboflavin kinase activity"/>
    <property type="evidence" value="ECO:0007669"/>
    <property type="project" value="UniProtKB-UniRule"/>
</dbReference>
<dbReference type="FunFam" id="3.40.50.620:FF:000021">
    <property type="entry name" value="Riboflavin biosynthesis protein"/>
    <property type="match status" value="1"/>
</dbReference>
<comment type="pathway">
    <text evidence="2 15">Cofactor biosynthesis; FAD biosynthesis; FAD from FMN: step 1/1.</text>
</comment>
<evidence type="ECO:0000256" key="11">
    <source>
        <dbReference type="ARBA" id="ARBA00022840"/>
    </source>
</evidence>
<evidence type="ECO:0000256" key="10">
    <source>
        <dbReference type="ARBA" id="ARBA00022827"/>
    </source>
</evidence>
<keyword evidence="5 15" id="KW-0288">FMN</keyword>
<dbReference type="GO" id="GO:0009231">
    <property type="term" value="P:riboflavin biosynthetic process"/>
    <property type="evidence" value="ECO:0007669"/>
    <property type="project" value="InterPro"/>
</dbReference>
<sequence length="315" mass="34852">MKVFTHLSDIRDICDIFRLNQTVMALGTFDGVHVGHKRIISHTAELARVIFGTSVVFTFSNHPLCIIDPERCPSQIITAQEKARLIEALSINIFLNIPFTEQMLHLSPDNFISLLLKYFDLRYVIIGSNYTYGFRGAGTAETLCEAGIKHGFKVEIIDTVCVDGLPVSSTAVRQLIAAGDIKLASKLLGRVLTIEAQVIKGDGRGRTLGYPTANLSIPTGLLVPKDGVYAVRVLIEGIRRNAIANIGANPTFTGSDRRIEVYILDYSGDLYGRFLLVEFVDRIRDEIAFSSVEQLTTQIASDISVAQNRIFSRQM</sequence>
<dbReference type="RefSeq" id="WP_126310002.1">
    <property type="nucleotide sequence ID" value="NZ_AP018449.1"/>
</dbReference>
<dbReference type="OrthoDB" id="9803667at2"/>
<dbReference type="Proteomes" id="UP000276437">
    <property type="component" value="Chromosome"/>
</dbReference>
<comment type="pathway">
    <text evidence="3 15">Cofactor biosynthesis; FMN biosynthesis; FMN from riboflavin (ATP route): step 1/1.</text>
</comment>
<dbReference type="Pfam" id="PF06574">
    <property type="entry name" value="FAD_syn"/>
    <property type="match status" value="1"/>
</dbReference>
<evidence type="ECO:0000256" key="14">
    <source>
        <dbReference type="ARBA" id="ARBA00049494"/>
    </source>
</evidence>
<keyword evidence="10 15" id="KW-0274">FAD</keyword>
<dbReference type="InterPro" id="IPR002606">
    <property type="entry name" value="Riboflavin_kinase_bac"/>
</dbReference>
<dbReference type="FunFam" id="2.40.30.30:FF:000003">
    <property type="entry name" value="Riboflavin biosynthesis protein"/>
    <property type="match status" value="1"/>
</dbReference>
<keyword evidence="6 15" id="KW-0808">Transferase</keyword>
<comment type="function">
    <text evidence="1">Catalyzes the phosphorylation of riboflavin to FMN followed by the adenylation of FMN to FAD.</text>
</comment>
<proteinExistence type="inferred from homology"/>
<evidence type="ECO:0000256" key="12">
    <source>
        <dbReference type="ARBA" id="ARBA00023268"/>
    </source>
</evidence>
<evidence type="ECO:0000256" key="1">
    <source>
        <dbReference type="ARBA" id="ARBA00002121"/>
    </source>
</evidence>
<evidence type="ECO:0000256" key="4">
    <source>
        <dbReference type="ARBA" id="ARBA00022630"/>
    </source>
</evidence>
<dbReference type="PANTHER" id="PTHR22749">
    <property type="entry name" value="RIBOFLAVIN KINASE/FMN ADENYLYLTRANSFERASE"/>
    <property type="match status" value="1"/>
</dbReference>
<evidence type="ECO:0000256" key="8">
    <source>
        <dbReference type="ARBA" id="ARBA00022741"/>
    </source>
</evidence>
<evidence type="ECO:0000256" key="13">
    <source>
        <dbReference type="ARBA" id="ARBA00047880"/>
    </source>
</evidence>
<dbReference type="InterPro" id="IPR015865">
    <property type="entry name" value="Riboflavin_kinase_bac/euk"/>
</dbReference>
<evidence type="ECO:0000256" key="7">
    <source>
        <dbReference type="ARBA" id="ARBA00022695"/>
    </source>
</evidence>
<dbReference type="UniPathway" id="UPA00276">
    <property type="reaction ID" value="UER00406"/>
</dbReference>
<keyword evidence="8 15" id="KW-0547">Nucleotide-binding</keyword>
<feature type="domain" description="Riboflavin kinase" evidence="16">
    <location>
        <begin position="187"/>
        <end position="311"/>
    </location>
</feature>
<comment type="catalytic activity">
    <reaction evidence="14 15">
        <text>FMN + ATP + H(+) = FAD + diphosphate</text>
        <dbReference type="Rhea" id="RHEA:17237"/>
        <dbReference type="ChEBI" id="CHEBI:15378"/>
        <dbReference type="ChEBI" id="CHEBI:30616"/>
        <dbReference type="ChEBI" id="CHEBI:33019"/>
        <dbReference type="ChEBI" id="CHEBI:57692"/>
        <dbReference type="ChEBI" id="CHEBI:58210"/>
        <dbReference type="EC" id="2.7.7.2"/>
    </reaction>
</comment>
<dbReference type="GO" id="GO:0005524">
    <property type="term" value="F:ATP binding"/>
    <property type="evidence" value="ECO:0007669"/>
    <property type="project" value="UniProtKB-UniRule"/>
</dbReference>
<dbReference type="Gene3D" id="3.40.50.620">
    <property type="entry name" value="HUPs"/>
    <property type="match status" value="1"/>
</dbReference>
<evidence type="ECO:0000256" key="6">
    <source>
        <dbReference type="ARBA" id="ARBA00022679"/>
    </source>
</evidence>
<dbReference type="SUPFAM" id="SSF82114">
    <property type="entry name" value="Riboflavin kinase-like"/>
    <property type="match status" value="1"/>
</dbReference>
<dbReference type="SUPFAM" id="SSF52374">
    <property type="entry name" value="Nucleotidylyl transferase"/>
    <property type="match status" value="1"/>
</dbReference>
<dbReference type="EC" id="2.7.7.2" evidence="15"/>
<dbReference type="Pfam" id="PF01687">
    <property type="entry name" value="Flavokinase"/>
    <property type="match status" value="1"/>
</dbReference>
<dbReference type="PANTHER" id="PTHR22749:SF6">
    <property type="entry name" value="RIBOFLAVIN KINASE"/>
    <property type="match status" value="1"/>
</dbReference>
<evidence type="ECO:0000259" key="16">
    <source>
        <dbReference type="SMART" id="SM00904"/>
    </source>
</evidence>
<evidence type="ECO:0000256" key="9">
    <source>
        <dbReference type="ARBA" id="ARBA00022777"/>
    </source>
</evidence>
<reference evidence="17 18" key="1">
    <citation type="journal article" date="2018" name="Int. J. Syst. Evol. Microbiol.">
        <title>Methylomusa anaerophila gen. nov., sp. nov., an anaerobic methanol-utilizing bacterium isolated from a microbial fuel cell.</title>
        <authorList>
            <person name="Amano N."/>
            <person name="Yamamuro A."/>
            <person name="Miyahara M."/>
            <person name="Kouzuma A."/>
            <person name="Abe T."/>
            <person name="Watanabe K."/>
        </authorList>
    </citation>
    <scope>NUCLEOTIDE SEQUENCE [LARGE SCALE GENOMIC DNA]</scope>
    <source>
        <strain evidence="17 18">MMFC1</strain>
    </source>
</reference>
<dbReference type="InterPro" id="IPR015864">
    <property type="entry name" value="FAD_synthase"/>
</dbReference>
<keyword evidence="11 15" id="KW-0067">ATP-binding</keyword>
<dbReference type="EMBL" id="AP018449">
    <property type="protein sequence ID" value="BBB93133.1"/>
    <property type="molecule type" value="Genomic_DNA"/>
</dbReference>
<dbReference type="GO" id="GO:0006747">
    <property type="term" value="P:FAD biosynthetic process"/>
    <property type="evidence" value="ECO:0007669"/>
    <property type="project" value="UniProtKB-UniRule"/>
</dbReference>
<dbReference type="KEGG" id="mana:MAMMFC1_03842"/>
<dbReference type="SMART" id="SM00904">
    <property type="entry name" value="Flavokinase"/>
    <property type="match status" value="1"/>
</dbReference>
<keyword evidence="9 15" id="KW-0418">Kinase</keyword>
<dbReference type="EC" id="2.7.1.26" evidence="15"/>
<dbReference type="GO" id="GO:0009398">
    <property type="term" value="P:FMN biosynthetic process"/>
    <property type="evidence" value="ECO:0007669"/>
    <property type="project" value="UniProtKB-UniRule"/>
</dbReference>
<name>A0A348APY5_9FIRM</name>
<keyword evidence="12" id="KW-0511">Multifunctional enzyme</keyword>
<evidence type="ECO:0000313" key="18">
    <source>
        <dbReference type="Proteomes" id="UP000276437"/>
    </source>
</evidence>
<dbReference type="NCBIfam" id="NF004160">
    <property type="entry name" value="PRK05627.1-3"/>
    <property type="match status" value="1"/>
</dbReference>
<organism evidence="17 18">
    <name type="scientific">Methylomusa anaerophila</name>
    <dbReference type="NCBI Taxonomy" id="1930071"/>
    <lineage>
        <taxon>Bacteria</taxon>
        <taxon>Bacillati</taxon>
        <taxon>Bacillota</taxon>
        <taxon>Negativicutes</taxon>
        <taxon>Selenomonadales</taxon>
        <taxon>Sporomusaceae</taxon>
        <taxon>Methylomusa</taxon>
    </lineage>
</organism>
<comment type="similarity">
    <text evidence="15">Belongs to the ribF family.</text>
</comment>
<evidence type="ECO:0000256" key="5">
    <source>
        <dbReference type="ARBA" id="ARBA00022643"/>
    </source>
</evidence>
<dbReference type="NCBIfam" id="TIGR00083">
    <property type="entry name" value="ribF"/>
    <property type="match status" value="1"/>
</dbReference>
<comment type="catalytic activity">
    <reaction evidence="13 15">
        <text>riboflavin + ATP = FMN + ADP + H(+)</text>
        <dbReference type="Rhea" id="RHEA:14357"/>
        <dbReference type="ChEBI" id="CHEBI:15378"/>
        <dbReference type="ChEBI" id="CHEBI:30616"/>
        <dbReference type="ChEBI" id="CHEBI:57986"/>
        <dbReference type="ChEBI" id="CHEBI:58210"/>
        <dbReference type="ChEBI" id="CHEBI:456216"/>
        <dbReference type="EC" id="2.7.1.26"/>
    </reaction>
</comment>
<gene>
    <name evidence="17" type="primary">ribF</name>
    <name evidence="17" type="ORF">MAMMFC1_03842</name>
</gene>
<dbReference type="Gene3D" id="2.40.30.30">
    <property type="entry name" value="Riboflavin kinase-like"/>
    <property type="match status" value="1"/>
</dbReference>
<dbReference type="UniPathway" id="UPA00277">
    <property type="reaction ID" value="UER00407"/>
</dbReference>
<evidence type="ECO:0000313" key="17">
    <source>
        <dbReference type="EMBL" id="BBB93133.1"/>
    </source>
</evidence>
<dbReference type="InterPro" id="IPR023468">
    <property type="entry name" value="Riboflavin_kinase"/>
</dbReference>
<evidence type="ECO:0000256" key="3">
    <source>
        <dbReference type="ARBA" id="ARBA00005201"/>
    </source>
</evidence>
<evidence type="ECO:0000256" key="2">
    <source>
        <dbReference type="ARBA" id="ARBA00004726"/>
    </source>
</evidence>
<dbReference type="CDD" id="cd02064">
    <property type="entry name" value="FAD_synthetase_N"/>
    <property type="match status" value="1"/>
</dbReference>
<dbReference type="AlphaFoldDB" id="A0A348APY5"/>
<dbReference type="InterPro" id="IPR014729">
    <property type="entry name" value="Rossmann-like_a/b/a_fold"/>
</dbReference>
<dbReference type="GO" id="GO:0003919">
    <property type="term" value="F:FMN adenylyltransferase activity"/>
    <property type="evidence" value="ECO:0007669"/>
    <property type="project" value="UniProtKB-UniRule"/>
</dbReference>
<accession>A0A348APY5</accession>
<dbReference type="InterPro" id="IPR023465">
    <property type="entry name" value="Riboflavin_kinase_dom_sf"/>
</dbReference>
<keyword evidence="7 15" id="KW-0548">Nucleotidyltransferase</keyword>
<keyword evidence="18" id="KW-1185">Reference proteome</keyword>
<keyword evidence="4 15" id="KW-0285">Flavoprotein</keyword>
<dbReference type="PIRSF" id="PIRSF004491">
    <property type="entry name" value="FAD_Synth"/>
    <property type="match status" value="1"/>
</dbReference>
<protein>
    <recommendedName>
        <fullName evidence="15">Riboflavin biosynthesis protein</fullName>
    </recommendedName>
    <domain>
        <recommendedName>
            <fullName evidence="15">Riboflavin kinase</fullName>
            <ecNumber evidence="15">2.7.1.26</ecNumber>
        </recommendedName>
        <alternativeName>
            <fullName evidence="15">Flavokinase</fullName>
        </alternativeName>
    </domain>
    <domain>
        <recommendedName>
            <fullName evidence="15">FMN adenylyltransferase</fullName>
            <ecNumber evidence="15">2.7.7.2</ecNumber>
        </recommendedName>
        <alternativeName>
            <fullName evidence="15">FAD pyrophosphorylase</fullName>
        </alternativeName>
        <alternativeName>
            <fullName evidence="15">FAD synthase</fullName>
        </alternativeName>
    </domain>
</protein>
<evidence type="ECO:0000256" key="15">
    <source>
        <dbReference type="PIRNR" id="PIRNR004491"/>
    </source>
</evidence>